<keyword evidence="3 8" id="KW-0028">Amino-acid biosynthesis</keyword>
<dbReference type="InterPro" id="IPR022893">
    <property type="entry name" value="Shikimate_DH_fam"/>
</dbReference>
<evidence type="ECO:0000256" key="6">
    <source>
        <dbReference type="ARBA" id="ARBA00023141"/>
    </source>
</evidence>
<feature type="binding site" evidence="8">
    <location>
        <begin position="151"/>
        <end position="156"/>
    </location>
    <ligand>
        <name>NADP(+)</name>
        <dbReference type="ChEBI" id="CHEBI:58349"/>
    </ligand>
</feature>
<comment type="similarity">
    <text evidence="8">Belongs to the shikimate dehydrogenase family.</text>
</comment>
<dbReference type="Pfam" id="PF01488">
    <property type="entry name" value="Shikimate_DH"/>
    <property type="match status" value="1"/>
</dbReference>
<dbReference type="InterPro" id="IPR011342">
    <property type="entry name" value="Shikimate_DH"/>
</dbReference>
<dbReference type="InterPro" id="IPR041121">
    <property type="entry name" value="SDH_C"/>
</dbReference>
<feature type="domain" description="Quinate/shikimate 5-dehydrogenase/glutamyl-tRNA reductase" evidence="9">
    <location>
        <begin position="118"/>
        <end position="166"/>
    </location>
</feature>
<dbReference type="Gene3D" id="3.40.50.10860">
    <property type="entry name" value="Leucine Dehydrogenase, chain A, domain 1"/>
    <property type="match status" value="1"/>
</dbReference>
<dbReference type="HAMAP" id="MF_00222">
    <property type="entry name" value="Shikimate_DH_AroE"/>
    <property type="match status" value="1"/>
</dbReference>
<feature type="binding site" evidence="8">
    <location>
        <position position="103"/>
    </location>
    <ligand>
        <name>shikimate</name>
        <dbReference type="ChEBI" id="CHEBI:36208"/>
    </ligand>
</feature>
<dbReference type="Pfam" id="PF18317">
    <property type="entry name" value="SDH_C"/>
    <property type="match status" value="1"/>
</dbReference>
<evidence type="ECO:0000313" key="12">
    <source>
        <dbReference type="EMBL" id="MCB8889021.1"/>
    </source>
</evidence>
<dbReference type="PANTHER" id="PTHR21089">
    <property type="entry name" value="SHIKIMATE DEHYDROGENASE"/>
    <property type="match status" value="1"/>
</dbReference>
<feature type="binding site" evidence="8">
    <location>
        <position position="216"/>
    </location>
    <ligand>
        <name>shikimate</name>
        <dbReference type="ChEBI" id="CHEBI:36208"/>
    </ligand>
</feature>
<feature type="domain" description="Shikimate dehydrogenase substrate binding N-terminal" evidence="10">
    <location>
        <begin position="7"/>
        <end position="89"/>
    </location>
</feature>
<keyword evidence="5 8" id="KW-0560">Oxidoreductase</keyword>
<dbReference type="InterPro" id="IPR046346">
    <property type="entry name" value="Aminoacid_DH-like_N_sf"/>
</dbReference>
<dbReference type="SUPFAM" id="SSF53223">
    <property type="entry name" value="Aminoacid dehydrogenase-like, N-terminal domain"/>
    <property type="match status" value="1"/>
</dbReference>
<dbReference type="EMBL" id="WHVL01000002">
    <property type="protein sequence ID" value="MCB8889021.1"/>
    <property type="molecule type" value="Genomic_DNA"/>
</dbReference>
<dbReference type="Pfam" id="PF08501">
    <property type="entry name" value="Shikimate_dh_N"/>
    <property type="match status" value="1"/>
</dbReference>
<name>A0ABS8DRW4_9GAMM</name>
<dbReference type="InterPro" id="IPR006151">
    <property type="entry name" value="Shikm_DH/Glu-tRNA_Rdtase"/>
</dbReference>
<evidence type="ECO:0000256" key="4">
    <source>
        <dbReference type="ARBA" id="ARBA00022857"/>
    </source>
</evidence>
<comment type="subunit">
    <text evidence="8">Homodimer.</text>
</comment>
<dbReference type="InterPro" id="IPR036291">
    <property type="entry name" value="NAD(P)-bd_dom_sf"/>
</dbReference>
<dbReference type="EC" id="1.1.1.25" evidence="2 8"/>
<feature type="binding site" evidence="8">
    <location>
        <begin position="127"/>
        <end position="131"/>
    </location>
    <ligand>
        <name>NADP(+)</name>
        <dbReference type="ChEBI" id="CHEBI:58349"/>
    </ligand>
</feature>
<feature type="binding site" evidence="8">
    <location>
        <position position="214"/>
    </location>
    <ligand>
        <name>NADP(+)</name>
        <dbReference type="ChEBI" id="CHEBI:58349"/>
    </ligand>
</feature>
<dbReference type="PANTHER" id="PTHR21089:SF1">
    <property type="entry name" value="BIFUNCTIONAL 3-DEHYDROQUINATE DEHYDRATASE_SHIKIMATE DEHYDROGENASE, CHLOROPLASTIC"/>
    <property type="match status" value="1"/>
</dbReference>
<dbReference type="NCBIfam" id="TIGR00507">
    <property type="entry name" value="aroE"/>
    <property type="match status" value="1"/>
</dbReference>
<comment type="caution">
    <text evidence="12">The sequence shown here is derived from an EMBL/GenBank/DDBJ whole genome shotgun (WGS) entry which is preliminary data.</text>
</comment>
<dbReference type="RefSeq" id="WP_227389676.1">
    <property type="nucleotide sequence ID" value="NZ_JBHSCJ010000010.1"/>
</dbReference>
<evidence type="ECO:0000256" key="7">
    <source>
        <dbReference type="ARBA" id="ARBA00049442"/>
    </source>
</evidence>
<protein>
    <recommendedName>
        <fullName evidence="2 8">Shikimate dehydrogenase (NADP(+))</fullName>
        <shortName evidence="8">SDH</shortName>
        <ecNumber evidence="2 8">1.1.1.25</ecNumber>
    </recommendedName>
</protein>
<dbReference type="GO" id="GO:0004764">
    <property type="term" value="F:shikimate 3-dehydrogenase (NADP+) activity"/>
    <property type="evidence" value="ECO:0007669"/>
    <property type="project" value="UniProtKB-EC"/>
</dbReference>
<comment type="catalytic activity">
    <reaction evidence="7 8">
        <text>shikimate + NADP(+) = 3-dehydroshikimate + NADPH + H(+)</text>
        <dbReference type="Rhea" id="RHEA:17737"/>
        <dbReference type="ChEBI" id="CHEBI:15378"/>
        <dbReference type="ChEBI" id="CHEBI:16630"/>
        <dbReference type="ChEBI" id="CHEBI:36208"/>
        <dbReference type="ChEBI" id="CHEBI:57783"/>
        <dbReference type="ChEBI" id="CHEBI:58349"/>
        <dbReference type="EC" id="1.1.1.25"/>
    </reaction>
</comment>
<proteinExistence type="inferred from homology"/>
<feature type="domain" description="SDH C-terminal" evidence="11">
    <location>
        <begin position="237"/>
        <end position="267"/>
    </location>
</feature>
<dbReference type="InterPro" id="IPR013708">
    <property type="entry name" value="Shikimate_DH-bd_N"/>
</dbReference>
<feature type="binding site" evidence="8">
    <location>
        <position position="62"/>
    </location>
    <ligand>
        <name>shikimate</name>
        <dbReference type="ChEBI" id="CHEBI:36208"/>
    </ligand>
</feature>
<feature type="binding site" evidence="8">
    <location>
        <position position="87"/>
    </location>
    <ligand>
        <name>shikimate</name>
        <dbReference type="ChEBI" id="CHEBI:36208"/>
    </ligand>
</feature>
<feature type="binding site" evidence="8">
    <location>
        <position position="237"/>
    </location>
    <ligand>
        <name>NADP(+)</name>
        <dbReference type="ChEBI" id="CHEBI:58349"/>
    </ligand>
</feature>
<keyword evidence="13" id="KW-1185">Reference proteome</keyword>
<feature type="active site" description="Proton acceptor" evidence="8">
    <location>
        <position position="66"/>
    </location>
</feature>
<evidence type="ECO:0000259" key="9">
    <source>
        <dbReference type="Pfam" id="PF01488"/>
    </source>
</evidence>
<accession>A0ABS8DRW4</accession>
<sequence>MSDHYCVLGNPVEHSKSPLIHQRFGEQTGQEIVYTAELAPLDGFVATWRAFCEGGGRGANVTVPFKEQAFALCDTLSERARRAGAVNTLINGQNGRVYGDNTDGVGLLRDLDAHHIPLKGVRILVLGAGGAVRGVLAPLLERGPREVVIINRTGAKAAALARDFADLGAVVGGGYDALEGPFDLVINGTSASLAGELPPLPEALFTPGGFAYDMMYAAEPTVFLRWAQDHGATPVDGLGMLVEQAAEAFFLWRRVRPDTGPVRALLRRALTG</sequence>
<evidence type="ECO:0000256" key="8">
    <source>
        <dbReference type="HAMAP-Rule" id="MF_00222"/>
    </source>
</evidence>
<comment type="function">
    <text evidence="8">Involved in the biosynthesis of the chorismate, which leads to the biosynthesis of aromatic amino acids. Catalyzes the reversible NADPH linked reduction of 3-dehydroshikimate (DHSA) to yield shikimate (SA).</text>
</comment>
<evidence type="ECO:0000256" key="2">
    <source>
        <dbReference type="ARBA" id="ARBA00012962"/>
    </source>
</evidence>
<keyword evidence="4 8" id="KW-0521">NADP</keyword>
<dbReference type="Gene3D" id="3.40.50.720">
    <property type="entry name" value="NAD(P)-binding Rossmann-like Domain"/>
    <property type="match status" value="1"/>
</dbReference>
<comment type="pathway">
    <text evidence="1 8">Metabolic intermediate biosynthesis; chorismate biosynthesis; chorismate from D-erythrose 4-phosphate and phosphoenolpyruvate: step 4/7.</text>
</comment>
<evidence type="ECO:0000259" key="11">
    <source>
        <dbReference type="Pfam" id="PF18317"/>
    </source>
</evidence>
<dbReference type="SUPFAM" id="SSF51735">
    <property type="entry name" value="NAD(P)-binding Rossmann-fold domains"/>
    <property type="match status" value="1"/>
</dbReference>
<feature type="binding site" evidence="8">
    <location>
        <begin position="15"/>
        <end position="17"/>
    </location>
    <ligand>
        <name>shikimate</name>
        <dbReference type="ChEBI" id="CHEBI:36208"/>
    </ligand>
</feature>
<feature type="binding site" evidence="8">
    <location>
        <position position="244"/>
    </location>
    <ligand>
        <name>shikimate</name>
        <dbReference type="ChEBI" id="CHEBI:36208"/>
    </ligand>
</feature>
<evidence type="ECO:0000256" key="5">
    <source>
        <dbReference type="ARBA" id="ARBA00023002"/>
    </source>
</evidence>
<dbReference type="NCBIfam" id="NF001310">
    <property type="entry name" value="PRK00258.1-2"/>
    <property type="match status" value="1"/>
</dbReference>
<gene>
    <name evidence="8 12" type="primary">aroE</name>
    <name evidence="12" type="ORF">GEV37_07830</name>
</gene>
<dbReference type="CDD" id="cd01065">
    <property type="entry name" value="NAD_bind_Shikimate_DH"/>
    <property type="match status" value="1"/>
</dbReference>
<evidence type="ECO:0000259" key="10">
    <source>
        <dbReference type="Pfam" id="PF08501"/>
    </source>
</evidence>
<reference evidence="12 13" key="1">
    <citation type="journal article" date="2021" name="Sci. Rep.">
        <title>Genome analysis of a halophilic bacterium Halomonas malpeensis YU-PRIM-29(T) reveals its exopolysaccharide and pigment producing capabilities.</title>
        <authorList>
            <person name="Athmika"/>
            <person name="Ghate S.D."/>
            <person name="Arun A.B."/>
            <person name="Rao S.S."/>
            <person name="Kumar S.T.A."/>
            <person name="Kandiyil M.K."/>
            <person name="Saptami K."/>
            <person name="Rekha P.D."/>
        </authorList>
    </citation>
    <scope>NUCLEOTIDE SEQUENCE [LARGE SCALE GENOMIC DNA]</scope>
    <source>
        <strain evidence="13">prim 29</strain>
    </source>
</reference>
<keyword evidence="6 8" id="KW-0057">Aromatic amino acid biosynthesis</keyword>
<evidence type="ECO:0000256" key="1">
    <source>
        <dbReference type="ARBA" id="ARBA00004871"/>
    </source>
</evidence>
<feature type="binding site" evidence="8">
    <location>
        <position position="78"/>
    </location>
    <ligand>
        <name>NADP(+)</name>
        <dbReference type="ChEBI" id="CHEBI:58349"/>
    </ligand>
</feature>
<evidence type="ECO:0000256" key="3">
    <source>
        <dbReference type="ARBA" id="ARBA00022605"/>
    </source>
</evidence>
<organism evidence="12 13">
    <name type="scientific">Vreelandella malpeensis</name>
    <dbReference type="NCBI Taxonomy" id="1172368"/>
    <lineage>
        <taxon>Bacteria</taxon>
        <taxon>Pseudomonadati</taxon>
        <taxon>Pseudomonadota</taxon>
        <taxon>Gammaproteobacteria</taxon>
        <taxon>Oceanospirillales</taxon>
        <taxon>Halomonadaceae</taxon>
        <taxon>Vreelandella</taxon>
    </lineage>
</organism>
<evidence type="ECO:0000313" key="13">
    <source>
        <dbReference type="Proteomes" id="UP001319882"/>
    </source>
</evidence>
<dbReference type="Proteomes" id="UP001319882">
    <property type="component" value="Unassembled WGS sequence"/>
</dbReference>